<feature type="binding site" evidence="6">
    <location>
        <begin position="131"/>
        <end position="133"/>
    </location>
    <ligand>
        <name>substrate</name>
    </ligand>
</feature>
<name>D7CQW7_TRURR</name>
<dbReference type="GO" id="GO:0005737">
    <property type="term" value="C:cytoplasm"/>
    <property type="evidence" value="ECO:0007669"/>
    <property type="project" value="TreeGrafter"/>
</dbReference>
<feature type="active site" description="Proton donor" evidence="6">
    <location>
        <position position="21"/>
    </location>
</feature>
<evidence type="ECO:0000256" key="5">
    <source>
        <dbReference type="ARBA" id="ARBA00023295"/>
    </source>
</evidence>
<dbReference type="Gene3D" id="3.40.1790.10">
    <property type="entry name" value="Indigoidine synthase domain"/>
    <property type="match status" value="1"/>
</dbReference>
<evidence type="ECO:0000256" key="1">
    <source>
        <dbReference type="ARBA" id="ARBA00022723"/>
    </source>
</evidence>
<gene>
    <name evidence="6" type="primary">psuG</name>
    <name evidence="7" type="ordered locus">Trad_1987</name>
</gene>
<dbReference type="GO" id="GO:0046872">
    <property type="term" value="F:metal ion binding"/>
    <property type="evidence" value="ECO:0007669"/>
    <property type="project" value="UniProtKB-KW"/>
</dbReference>
<comment type="cofactor">
    <cofactor evidence="6">
        <name>Mn(2+)</name>
        <dbReference type="ChEBI" id="CHEBI:29035"/>
    </cofactor>
    <text evidence="6">Binds 1 Mn(2+) ion per subunit.</text>
</comment>
<dbReference type="GO" id="GO:0016798">
    <property type="term" value="F:hydrolase activity, acting on glycosyl bonds"/>
    <property type="evidence" value="ECO:0007669"/>
    <property type="project" value="UniProtKB-KW"/>
</dbReference>
<dbReference type="PANTHER" id="PTHR42909">
    <property type="entry name" value="ZGC:136858"/>
    <property type="match status" value="1"/>
</dbReference>
<keyword evidence="1 6" id="KW-0479">Metal-binding</keyword>
<dbReference type="GO" id="GO:0004730">
    <property type="term" value="F:pseudouridylate synthase activity"/>
    <property type="evidence" value="ECO:0007669"/>
    <property type="project" value="UniProtKB-UniRule"/>
</dbReference>
<comment type="subunit">
    <text evidence="6">Homotrimer.</text>
</comment>
<evidence type="ECO:0000313" key="7">
    <source>
        <dbReference type="EMBL" id="ADI15101.1"/>
    </source>
</evidence>
<keyword evidence="2 6" id="KW-0378">Hydrolase</keyword>
<evidence type="ECO:0000256" key="6">
    <source>
        <dbReference type="HAMAP-Rule" id="MF_01876"/>
    </source>
</evidence>
<protein>
    <recommendedName>
        <fullName evidence="6">Pseudouridine-5'-phosphate glycosidase</fullName>
        <shortName evidence="6">PsiMP glycosidase</shortName>
        <ecNumber evidence="6">4.2.1.70</ecNumber>
    </recommendedName>
</protein>
<comment type="catalytic activity">
    <reaction evidence="6">
        <text>D-ribose 5-phosphate + uracil = psi-UMP + H2O</text>
        <dbReference type="Rhea" id="RHEA:18337"/>
        <dbReference type="ChEBI" id="CHEBI:15377"/>
        <dbReference type="ChEBI" id="CHEBI:17568"/>
        <dbReference type="ChEBI" id="CHEBI:58380"/>
        <dbReference type="ChEBI" id="CHEBI:78346"/>
        <dbReference type="EC" id="4.2.1.70"/>
    </reaction>
</comment>
<keyword evidence="5 6" id="KW-0326">Glycosidase</keyword>
<dbReference type="AlphaFoldDB" id="D7CQW7"/>
<keyword evidence="3 6" id="KW-0464">Manganese</keyword>
<organism evidence="7 8">
    <name type="scientific">Truepera radiovictrix (strain DSM 17093 / CIP 108686 / LMG 22925 / RQ-24)</name>
    <dbReference type="NCBI Taxonomy" id="649638"/>
    <lineage>
        <taxon>Bacteria</taxon>
        <taxon>Thermotogati</taxon>
        <taxon>Deinococcota</taxon>
        <taxon>Deinococci</taxon>
        <taxon>Trueperales</taxon>
        <taxon>Trueperaceae</taxon>
        <taxon>Truepera</taxon>
    </lineage>
</organism>
<accession>D7CQW7</accession>
<keyword evidence="8" id="KW-1185">Reference proteome</keyword>
<dbReference type="EMBL" id="CP002049">
    <property type="protein sequence ID" value="ADI15101.1"/>
    <property type="molecule type" value="Genomic_DNA"/>
</dbReference>
<evidence type="ECO:0000256" key="4">
    <source>
        <dbReference type="ARBA" id="ARBA00023239"/>
    </source>
</evidence>
<dbReference type="OrthoDB" id="9805870at2"/>
<reference evidence="8" key="1">
    <citation type="submission" date="2010-05" db="EMBL/GenBank/DDBJ databases">
        <title>The complete genome of Truepera radiovictris DSM 17093.</title>
        <authorList>
            <consortium name="US DOE Joint Genome Institute (JGI-PGF)"/>
            <person name="Lucas S."/>
            <person name="Copeland A."/>
            <person name="Lapidus A."/>
            <person name="Glavina del Rio T."/>
            <person name="Dalin E."/>
            <person name="Tice H."/>
            <person name="Bruce D."/>
            <person name="Goodwin L."/>
            <person name="Pitluck S."/>
            <person name="Kyrpides N."/>
            <person name="Mavromatis K."/>
            <person name="Ovchinnikova G."/>
            <person name="Munk A.C."/>
            <person name="Detter J.C."/>
            <person name="Han C."/>
            <person name="Tapia R."/>
            <person name="Land M."/>
            <person name="Hauser L."/>
            <person name="Markowitz V."/>
            <person name="Cheng J.-F."/>
            <person name="Hugenholtz P."/>
            <person name="Woyke T."/>
            <person name="Wu D."/>
            <person name="Tindall B."/>
            <person name="Pomrenke H.G."/>
            <person name="Brambilla E."/>
            <person name="Klenk H.-P."/>
            <person name="Eisen J.A."/>
        </authorList>
    </citation>
    <scope>NUCLEOTIDE SEQUENCE [LARGE SCALE GENOMIC DNA]</scope>
    <source>
        <strain evidence="8">DSM 17093 / CIP 108686 / LMG 22925 / RQ-24</strain>
    </source>
</reference>
<comment type="function">
    <text evidence="6">Catalyzes the reversible cleavage of pseudouridine 5'-phosphate (PsiMP) to ribose 5-phosphate and uracil. Functions biologically in the cleavage direction, as part of a pseudouridine degradation pathway.</text>
</comment>
<dbReference type="eggNOG" id="COG2313">
    <property type="taxonomic scope" value="Bacteria"/>
</dbReference>
<feature type="active site" description="Nucleophile" evidence="6">
    <location>
        <position position="150"/>
    </location>
</feature>
<sequence length="297" mass="30656">MRLHPAVARALATGQAVVALESTVITHGLPRPQNLALARALERAVREAGAVPATIGLLGGEVVVGLSDGELAYLAEAPAAKATLWNLADLTVRGADAGTTVAATLHLAARAGILVFATGGIGGVHGAYDESADLAALARYPLVVVSAGAKSILDQAATLERLESLGVSVIGYRSDRFAGFHVPQTALPVPARCDTPEEVAERFRAARALGLPGALLVAKPVSEGLTAEEVDGWLGRAQREAAAAGLRGKDVTPFLLRRFDELSEGRATDVNVRLLEENARLGAQVALALQRAPASTP</sequence>
<dbReference type="STRING" id="649638.Trad_1987"/>
<evidence type="ECO:0000313" key="8">
    <source>
        <dbReference type="Proteomes" id="UP000000379"/>
    </source>
</evidence>
<dbReference type="Pfam" id="PF04227">
    <property type="entry name" value="Indigoidine_A"/>
    <property type="match status" value="1"/>
</dbReference>
<dbReference type="RefSeq" id="WP_013178466.1">
    <property type="nucleotide sequence ID" value="NC_014221.1"/>
</dbReference>
<dbReference type="KEGG" id="tra:Trad_1987"/>
<feature type="binding site" evidence="6">
    <location>
        <position position="129"/>
    </location>
    <ligand>
        <name>Mn(2+)</name>
        <dbReference type="ChEBI" id="CHEBI:29035"/>
    </ligand>
</feature>
<dbReference type="GO" id="GO:0046113">
    <property type="term" value="P:nucleobase catabolic process"/>
    <property type="evidence" value="ECO:0007669"/>
    <property type="project" value="UniProtKB-UniRule"/>
</dbReference>
<dbReference type="Proteomes" id="UP000000379">
    <property type="component" value="Chromosome"/>
</dbReference>
<dbReference type="HOGENOM" id="CLU_012201_0_1_0"/>
<dbReference type="HAMAP" id="MF_01876">
    <property type="entry name" value="PsiMP_glycosidase"/>
    <property type="match status" value="1"/>
</dbReference>
<feature type="binding site" evidence="6">
    <location>
        <position position="81"/>
    </location>
    <ligand>
        <name>substrate</name>
    </ligand>
</feature>
<keyword evidence="4 6" id="KW-0456">Lyase</keyword>
<proteinExistence type="inferred from homology"/>
<dbReference type="InterPro" id="IPR007342">
    <property type="entry name" value="PsuG"/>
</dbReference>
<dbReference type="PANTHER" id="PTHR42909:SF1">
    <property type="entry name" value="CARBOHYDRATE KINASE PFKB DOMAIN-CONTAINING PROTEIN"/>
    <property type="match status" value="1"/>
</dbReference>
<evidence type="ECO:0000256" key="2">
    <source>
        <dbReference type="ARBA" id="ARBA00022801"/>
    </source>
</evidence>
<reference evidence="7 8" key="2">
    <citation type="journal article" date="2011" name="Stand. Genomic Sci.">
        <title>Complete genome sequence of Truepera radiovictrix type strain (RQ-24).</title>
        <authorList>
            <person name="Ivanova N."/>
            <person name="Rohde C."/>
            <person name="Munk C."/>
            <person name="Nolan M."/>
            <person name="Lucas S."/>
            <person name="Del Rio T.G."/>
            <person name="Tice H."/>
            <person name="Deshpande S."/>
            <person name="Cheng J.F."/>
            <person name="Tapia R."/>
            <person name="Han C."/>
            <person name="Goodwin L."/>
            <person name="Pitluck S."/>
            <person name="Liolios K."/>
            <person name="Mavromatis K."/>
            <person name="Mikhailova N."/>
            <person name="Pati A."/>
            <person name="Chen A."/>
            <person name="Palaniappan K."/>
            <person name="Land M."/>
            <person name="Hauser L."/>
            <person name="Chang Y.J."/>
            <person name="Jeffries C.D."/>
            <person name="Brambilla E."/>
            <person name="Rohde M."/>
            <person name="Goker M."/>
            <person name="Tindall B.J."/>
            <person name="Woyke T."/>
            <person name="Bristow J."/>
            <person name="Eisen J.A."/>
            <person name="Markowitz V."/>
            <person name="Hugenholtz P."/>
            <person name="Kyrpides N.C."/>
            <person name="Klenk H.P."/>
            <person name="Lapidus A."/>
        </authorList>
    </citation>
    <scope>NUCLEOTIDE SEQUENCE [LARGE SCALE GENOMIC DNA]</scope>
    <source>
        <strain evidence="8">DSM 17093 / CIP 108686 / LMG 22925 / RQ-24</strain>
    </source>
</reference>
<dbReference type="SUPFAM" id="SSF110581">
    <property type="entry name" value="Indigoidine synthase A-like"/>
    <property type="match status" value="1"/>
</dbReference>
<feature type="binding site" evidence="6">
    <location>
        <position position="101"/>
    </location>
    <ligand>
        <name>substrate</name>
    </ligand>
</feature>
<dbReference type="InterPro" id="IPR022830">
    <property type="entry name" value="Indigdn_synthA-like"/>
</dbReference>
<dbReference type="EC" id="4.2.1.70" evidence="6"/>
<evidence type="ECO:0000256" key="3">
    <source>
        <dbReference type="ARBA" id="ARBA00023211"/>
    </source>
</evidence>
<comment type="similarity">
    <text evidence="6">Belongs to the pseudouridine-5'-phosphate glycosidase family.</text>
</comment>